<dbReference type="AlphaFoldDB" id="A0AAV2Z9X5"/>
<dbReference type="PANTHER" id="PTHR11276:SF42">
    <property type="entry name" value="DNA POLYMERASE BETA"/>
    <property type="match status" value="1"/>
</dbReference>
<dbReference type="GO" id="GO:0003677">
    <property type="term" value="F:DNA binding"/>
    <property type="evidence" value="ECO:0007669"/>
    <property type="project" value="InterPro"/>
</dbReference>
<feature type="compositionally biased region" description="Basic residues" evidence="1">
    <location>
        <begin position="102"/>
        <end position="116"/>
    </location>
</feature>
<dbReference type="PANTHER" id="PTHR11276">
    <property type="entry name" value="DNA POLYMERASE TYPE-X FAMILY MEMBER"/>
    <property type="match status" value="1"/>
</dbReference>
<gene>
    <name evidence="3" type="ORF">N0F65_008646</name>
</gene>
<dbReference type="InterPro" id="IPR010996">
    <property type="entry name" value="HHH_MUS81"/>
</dbReference>
<dbReference type="Gene3D" id="1.10.150.110">
    <property type="entry name" value="DNA polymerase beta, N-terminal domain-like"/>
    <property type="match status" value="1"/>
</dbReference>
<reference evidence="3" key="1">
    <citation type="submission" date="2022-11" db="EMBL/GenBank/DDBJ databases">
        <authorList>
            <person name="Morgan W.R."/>
            <person name="Tartar A."/>
        </authorList>
    </citation>
    <scope>NUCLEOTIDE SEQUENCE</scope>
    <source>
        <strain evidence="3">ARSEF 373</strain>
    </source>
</reference>
<comment type="caution">
    <text evidence="3">The sequence shown here is derived from an EMBL/GenBank/DDBJ whole genome shotgun (WGS) entry which is preliminary data.</text>
</comment>
<dbReference type="Pfam" id="PF14716">
    <property type="entry name" value="HHH_8"/>
    <property type="match status" value="1"/>
</dbReference>
<sequence length="226" mass="24355">MSRAESKKAAKDLLELCKDEGVKVPTDPLNAMIVAGTMLNATKENGEFKMDLALEAMIEKFGKKESPVKKRKAADSAAKETKAKGGKVVVIDDDDEEEPVAKKAKKATATKKGGKKVKAEDGDEEEDDVPKKPKAKSKPVATCEENQAMADIFAELSGFEFKRGERFKGGTWSKVAKAIRDAEAPIITGKDAMKLKGVGKSSASMIDEFLETGTLAKVEEFRAGNL</sequence>
<dbReference type="SUPFAM" id="SSF47802">
    <property type="entry name" value="DNA polymerase beta, N-terminal domain-like"/>
    <property type="match status" value="1"/>
</dbReference>
<proteinExistence type="predicted"/>
<accession>A0AAV2Z9X5</accession>
<dbReference type="InterPro" id="IPR022312">
    <property type="entry name" value="DNA_pol_X"/>
</dbReference>
<dbReference type="Proteomes" id="UP001146120">
    <property type="component" value="Unassembled WGS sequence"/>
</dbReference>
<dbReference type="GO" id="GO:0003887">
    <property type="term" value="F:DNA-directed DNA polymerase activity"/>
    <property type="evidence" value="ECO:0007669"/>
    <property type="project" value="InterPro"/>
</dbReference>
<evidence type="ECO:0000313" key="3">
    <source>
        <dbReference type="EMBL" id="DBA02432.1"/>
    </source>
</evidence>
<feature type="domain" description="Crossover junction endonuclease MUS81-like HHH" evidence="2">
    <location>
        <begin position="145"/>
        <end position="215"/>
    </location>
</feature>
<name>A0AAV2Z9X5_9STRA</name>
<reference evidence="3" key="2">
    <citation type="journal article" date="2023" name="Microbiol Resour">
        <title>Decontamination and Annotation of the Draft Genome Sequence of the Oomycete Lagenidium giganteum ARSEF 373.</title>
        <authorList>
            <person name="Morgan W.R."/>
            <person name="Tartar A."/>
        </authorList>
    </citation>
    <scope>NUCLEOTIDE SEQUENCE</scope>
    <source>
        <strain evidence="3">ARSEF 373</strain>
    </source>
</reference>
<dbReference type="GO" id="GO:0006284">
    <property type="term" value="P:base-excision repair"/>
    <property type="evidence" value="ECO:0007669"/>
    <property type="project" value="TreeGrafter"/>
</dbReference>
<dbReference type="EMBL" id="DAKRPA010000031">
    <property type="protein sequence ID" value="DBA02432.1"/>
    <property type="molecule type" value="Genomic_DNA"/>
</dbReference>
<evidence type="ECO:0000259" key="2">
    <source>
        <dbReference type="Pfam" id="PF14716"/>
    </source>
</evidence>
<keyword evidence="4" id="KW-1185">Reference proteome</keyword>
<feature type="compositionally biased region" description="Basic and acidic residues" evidence="1">
    <location>
        <begin position="64"/>
        <end position="83"/>
    </location>
</feature>
<dbReference type="InterPro" id="IPR027421">
    <property type="entry name" value="DNA_pol_lamdba_lyase_dom_sf"/>
</dbReference>
<dbReference type="GO" id="GO:0006303">
    <property type="term" value="P:double-strand break repair via nonhomologous end joining"/>
    <property type="evidence" value="ECO:0007669"/>
    <property type="project" value="TreeGrafter"/>
</dbReference>
<protein>
    <recommendedName>
        <fullName evidence="2">Crossover junction endonuclease MUS81-like HHH domain-containing protein</fullName>
    </recommendedName>
</protein>
<dbReference type="GO" id="GO:0005634">
    <property type="term" value="C:nucleus"/>
    <property type="evidence" value="ECO:0007669"/>
    <property type="project" value="TreeGrafter"/>
</dbReference>
<feature type="region of interest" description="Disordered" evidence="1">
    <location>
        <begin position="64"/>
        <end position="141"/>
    </location>
</feature>
<evidence type="ECO:0000256" key="1">
    <source>
        <dbReference type="SAM" id="MobiDB-lite"/>
    </source>
</evidence>
<organism evidence="3 4">
    <name type="scientific">Lagenidium giganteum</name>
    <dbReference type="NCBI Taxonomy" id="4803"/>
    <lineage>
        <taxon>Eukaryota</taxon>
        <taxon>Sar</taxon>
        <taxon>Stramenopiles</taxon>
        <taxon>Oomycota</taxon>
        <taxon>Peronosporomycetes</taxon>
        <taxon>Pythiales</taxon>
        <taxon>Pythiaceae</taxon>
    </lineage>
</organism>
<evidence type="ECO:0000313" key="4">
    <source>
        <dbReference type="Proteomes" id="UP001146120"/>
    </source>
</evidence>